<evidence type="ECO:0000313" key="3">
    <source>
        <dbReference type="Proteomes" id="UP001500665"/>
    </source>
</evidence>
<evidence type="ECO:0000313" key="2">
    <source>
        <dbReference type="EMBL" id="GAA0956700.1"/>
    </source>
</evidence>
<feature type="coiled-coil region" evidence="1">
    <location>
        <begin position="257"/>
        <end position="291"/>
    </location>
</feature>
<name>A0ABN1RGB7_9ACTN</name>
<evidence type="ECO:0008006" key="4">
    <source>
        <dbReference type="Google" id="ProtNLM"/>
    </source>
</evidence>
<protein>
    <recommendedName>
        <fullName evidence="4">Integrase</fullName>
    </recommendedName>
</protein>
<evidence type="ECO:0000256" key="1">
    <source>
        <dbReference type="SAM" id="Coils"/>
    </source>
</evidence>
<accession>A0ABN1RGB7</accession>
<sequence length="304" mass="34382">MHHIKRYLGHVSERMTEHYAKVALSEIDDVLQHVWVTGPGSAQPGELLTSGIAPLPAEEARALVIDLNRRSTPTEGGLCTFQPVVNGNACPWNLDCENCDKFVMTGADLLYWRRKRDHWHSLAERAPTDEMADWLHQQFEPTRRAIDGLERALVTYPAVARRAAVSRSFLYQNPDAQTLMQAALEATGTQRREDQAAHHAQIEASWRERALNAEEALKTAHHEIGTQRERIGLLLGQIRDLETDYAQDAAQRIATQNSDLKRKISDLAQTNRNIEEKLAASRSNNRFLDKRIADSPTSKPRTLR</sequence>
<gene>
    <name evidence="2" type="ORF">GCM10009550_42970</name>
</gene>
<reference evidence="2 3" key="1">
    <citation type="journal article" date="2019" name="Int. J. Syst. Evol. Microbiol.">
        <title>The Global Catalogue of Microorganisms (GCM) 10K type strain sequencing project: providing services to taxonomists for standard genome sequencing and annotation.</title>
        <authorList>
            <consortium name="The Broad Institute Genomics Platform"/>
            <consortium name="The Broad Institute Genome Sequencing Center for Infectious Disease"/>
            <person name="Wu L."/>
            <person name="Ma J."/>
        </authorList>
    </citation>
    <scope>NUCLEOTIDE SEQUENCE [LARGE SCALE GENOMIC DNA]</scope>
    <source>
        <strain evidence="2 3">JCM 10696</strain>
    </source>
</reference>
<comment type="caution">
    <text evidence="2">The sequence shown here is derived from an EMBL/GenBank/DDBJ whole genome shotgun (WGS) entry which is preliminary data.</text>
</comment>
<keyword evidence="1" id="KW-0175">Coiled coil</keyword>
<dbReference type="Proteomes" id="UP001500665">
    <property type="component" value="Unassembled WGS sequence"/>
</dbReference>
<organism evidence="2 3">
    <name type="scientific">Actinocorallia libanotica</name>
    <dbReference type="NCBI Taxonomy" id="46162"/>
    <lineage>
        <taxon>Bacteria</taxon>
        <taxon>Bacillati</taxon>
        <taxon>Actinomycetota</taxon>
        <taxon>Actinomycetes</taxon>
        <taxon>Streptosporangiales</taxon>
        <taxon>Thermomonosporaceae</taxon>
        <taxon>Actinocorallia</taxon>
    </lineage>
</organism>
<proteinExistence type="predicted"/>
<keyword evidence="3" id="KW-1185">Reference proteome</keyword>
<dbReference type="EMBL" id="BAAAHH010000018">
    <property type="protein sequence ID" value="GAA0956700.1"/>
    <property type="molecule type" value="Genomic_DNA"/>
</dbReference>